<organism evidence="7 8">
    <name type="scientific">Streptomyces yanii</name>
    <dbReference type="NCBI Taxonomy" id="78510"/>
    <lineage>
        <taxon>Bacteria</taxon>
        <taxon>Bacillati</taxon>
        <taxon>Actinomycetota</taxon>
        <taxon>Actinomycetes</taxon>
        <taxon>Kitasatosporales</taxon>
        <taxon>Streptomycetaceae</taxon>
        <taxon>Streptomyces</taxon>
    </lineage>
</organism>
<dbReference type="EMBL" id="JBHMCG010000075">
    <property type="protein sequence ID" value="MFB9573899.1"/>
    <property type="molecule type" value="Genomic_DNA"/>
</dbReference>
<name>A0ABV5R7Q8_9ACTN</name>
<evidence type="ECO:0000256" key="2">
    <source>
        <dbReference type="ARBA" id="ARBA00012756"/>
    </source>
</evidence>
<dbReference type="Gene3D" id="2.60.120.260">
    <property type="entry name" value="Galactose-binding domain-like"/>
    <property type="match status" value="2"/>
</dbReference>
<evidence type="ECO:0000256" key="5">
    <source>
        <dbReference type="ARBA" id="ARBA00023295"/>
    </source>
</evidence>
<proteinExistence type="predicted"/>
<comment type="catalytic activity">
    <reaction evidence="1">
        <text>Hydrolysis of terminal non-reducing beta-D-galactose residues in beta-D-galactosides.</text>
        <dbReference type="EC" id="3.2.1.23"/>
    </reaction>
</comment>
<gene>
    <name evidence="7" type="ORF">ACFFTL_16675</name>
</gene>
<dbReference type="InterPro" id="IPR001944">
    <property type="entry name" value="Glycoside_Hdrlase_35"/>
</dbReference>
<dbReference type="EC" id="3.2.1.23" evidence="2"/>
<dbReference type="SUPFAM" id="SSF49785">
    <property type="entry name" value="Galactose-binding domain-like"/>
    <property type="match status" value="2"/>
</dbReference>
<evidence type="ECO:0000313" key="7">
    <source>
        <dbReference type="EMBL" id="MFB9573899.1"/>
    </source>
</evidence>
<keyword evidence="5" id="KW-0326">Glycosidase</keyword>
<keyword evidence="4" id="KW-0325">Glycoprotein</keyword>
<reference evidence="7 8" key="1">
    <citation type="submission" date="2024-09" db="EMBL/GenBank/DDBJ databases">
        <authorList>
            <person name="Sun Q."/>
            <person name="Mori K."/>
        </authorList>
    </citation>
    <scope>NUCLEOTIDE SEQUENCE [LARGE SCALE GENOMIC DNA]</scope>
    <source>
        <strain evidence="7 8">JCM 3331</strain>
    </source>
</reference>
<evidence type="ECO:0000256" key="4">
    <source>
        <dbReference type="ARBA" id="ARBA00023180"/>
    </source>
</evidence>
<evidence type="ECO:0000256" key="3">
    <source>
        <dbReference type="ARBA" id="ARBA00022801"/>
    </source>
</evidence>
<evidence type="ECO:0000256" key="1">
    <source>
        <dbReference type="ARBA" id="ARBA00001412"/>
    </source>
</evidence>
<dbReference type="Pfam" id="PF13364">
    <property type="entry name" value="BetaGal_ABD2"/>
    <property type="match status" value="2"/>
</dbReference>
<evidence type="ECO:0000259" key="6">
    <source>
        <dbReference type="Pfam" id="PF13364"/>
    </source>
</evidence>
<feature type="domain" description="Beta-galactosidase jelly roll" evidence="6">
    <location>
        <begin position="110"/>
        <end position="217"/>
    </location>
</feature>
<dbReference type="InterPro" id="IPR025300">
    <property type="entry name" value="BetaGal_jelly_roll_dom"/>
</dbReference>
<dbReference type="PANTHER" id="PTHR23421">
    <property type="entry name" value="BETA-GALACTOSIDASE RELATED"/>
    <property type="match status" value="1"/>
</dbReference>
<dbReference type="RefSeq" id="WP_345509702.1">
    <property type="nucleotide sequence ID" value="NZ_BAAAXD010000003.1"/>
</dbReference>
<protein>
    <recommendedName>
        <fullName evidence="2">beta-galactosidase</fullName>
        <ecNumber evidence="2">3.2.1.23</ecNumber>
    </recommendedName>
</protein>
<sequence>MTVTARTGTAGDALVWLNGTYLGAQGDGAATYKVPAGLTEPGKPAVLAILVRNMGQYEDWSADGRSKGGRGLADVAVPGAGTVQWRIQGAVGGPDPADPVRGLYNNGGLYGERKGWHLPGAPTASWATTTALKSDRPGVRWYSTVVDLNLARDTDTAVGLRIEDASGRAAKYRVQIFVNGWNTGQYVNNVGPQDEFVIPSGFLKARGANTIALAITAEQPGVGPDAVRLVDRGTVLGGVDGGQNASPGYHTVLGGEVPAGKG</sequence>
<accession>A0ABV5R7Q8</accession>
<feature type="domain" description="Beta-galactosidase jelly roll" evidence="6">
    <location>
        <begin position="3"/>
        <end position="56"/>
    </location>
</feature>
<keyword evidence="8" id="KW-1185">Reference proteome</keyword>
<evidence type="ECO:0000313" key="8">
    <source>
        <dbReference type="Proteomes" id="UP001589710"/>
    </source>
</evidence>
<keyword evidence="3" id="KW-0378">Hydrolase</keyword>
<dbReference type="InterPro" id="IPR008979">
    <property type="entry name" value="Galactose-bd-like_sf"/>
</dbReference>
<comment type="caution">
    <text evidence="7">The sequence shown here is derived from an EMBL/GenBank/DDBJ whole genome shotgun (WGS) entry which is preliminary data.</text>
</comment>
<dbReference type="Proteomes" id="UP001589710">
    <property type="component" value="Unassembled WGS sequence"/>
</dbReference>